<dbReference type="RefSeq" id="WP_377343759.1">
    <property type="nucleotide sequence ID" value="NZ_JBHLUE010000034.1"/>
</dbReference>
<proteinExistence type="predicted"/>
<organism evidence="1 2">
    <name type="scientific">Plantactinospora siamensis</name>
    <dbReference type="NCBI Taxonomy" id="555372"/>
    <lineage>
        <taxon>Bacteria</taxon>
        <taxon>Bacillati</taxon>
        <taxon>Actinomycetota</taxon>
        <taxon>Actinomycetes</taxon>
        <taxon>Micromonosporales</taxon>
        <taxon>Micromonosporaceae</taxon>
        <taxon>Plantactinospora</taxon>
    </lineage>
</organism>
<dbReference type="EMBL" id="JBHLUE010000034">
    <property type="protein sequence ID" value="MFC0568283.1"/>
    <property type="molecule type" value="Genomic_DNA"/>
</dbReference>
<name>A0ABV6P7R2_9ACTN</name>
<protein>
    <submittedName>
        <fullName evidence="1">Uncharacterized protein</fullName>
    </submittedName>
</protein>
<keyword evidence="2" id="KW-1185">Reference proteome</keyword>
<reference evidence="1 2" key="1">
    <citation type="submission" date="2024-09" db="EMBL/GenBank/DDBJ databases">
        <authorList>
            <person name="Sun Q."/>
            <person name="Mori K."/>
        </authorList>
    </citation>
    <scope>NUCLEOTIDE SEQUENCE [LARGE SCALE GENOMIC DNA]</scope>
    <source>
        <strain evidence="1 2">TBRC 2205</strain>
    </source>
</reference>
<evidence type="ECO:0000313" key="1">
    <source>
        <dbReference type="EMBL" id="MFC0568283.1"/>
    </source>
</evidence>
<comment type="caution">
    <text evidence="1">The sequence shown here is derived from an EMBL/GenBank/DDBJ whole genome shotgun (WGS) entry which is preliminary data.</text>
</comment>
<evidence type="ECO:0000313" key="2">
    <source>
        <dbReference type="Proteomes" id="UP001589894"/>
    </source>
</evidence>
<sequence length="449" mass="48332">MPHPDEPTLVAYVAEHSSATALAVYDATDPAAAFAALRAAAGEISQIRHPDEPHSGLPNWCAVLDEDGVPVLRLDMKDEIRYSALVVRIVLDRLAAGGVDGRLAPKRPPESPFRYDPNADRYSGMEPLTQLDERGLPPGFPAGFPVPEQATLVLAQRGRDGVAEHAAWRRSTGAFPGYLDRLRAFGCTFGPVPRLLTARDHGTVRYTLWRDGAGGSVTLYQSAAARRPGSTLYWYVSVVWQQRAEPPATAVEPDEAPDMRPIPTGPAAAREVAEFLAPAPLVAGYETVMALATAARAIDGLVSAPPDPADRRPRPAVIAGRLTHLLGRLDREQLSTVRHVCLTMVTNILATGRRPRPRGLRLVADENGHLYAADLRDGVREAVSSEDLPAFEAGTAVAQSAPMIIEGLSGLRDAPVPPPADRYAWLFAGLSPQHLAATRDACWRILTPT</sequence>
<gene>
    <name evidence="1" type="ORF">ACFFHU_29610</name>
</gene>
<dbReference type="Proteomes" id="UP001589894">
    <property type="component" value="Unassembled WGS sequence"/>
</dbReference>
<accession>A0ABV6P7R2</accession>